<dbReference type="Gene3D" id="3.40.50.720">
    <property type="entry name" value="NAD(P)-binding Rossmann-like Domain"/>
    <property type="match status" value="1"/>
</dbReference>
<sequence length="298" mass="31664">MIGGTGFLGSAIVRELARRPASADCCFTLPTRRREKAKHLLVLPTVRVVDADVHDPATLARLMAGQDAVISLVGILKGGEGEPYGKGFARAHVELPRKIAAAAKAAGVRRVLHVSALKAAADAPSGYLRSKAAGEATLRDAGLDLTLFRPSVIFGRGDSFLTLFARMAMIAPFFPLAGAEARFQPVWVEDVAAAVADSLSRSDSIGARYDLCGPTQYSLRQLVSYAASVSGHPRAVIGLPHGIAWLQAWAMEFIPNGPMTRDNIRSMQVASVCDAGCALPFGRKATPLESVAPMYLRN</sequence>
<dbReference type="EMBL" id="AP012547">
    <property type="protein sequence ID" value="BAO31343.1"/>
    <property type="molecule type" value="Genomic_DNA"/>
</dbReference>
<dbReference type="InterPro" id="IPR036291">
    <property type="entry name" value="NAD(P)-bd_dom_sf"/>
</dbReference>
<gene>
    <name evidence="2" type="ORF">SUTH_03573</name>
</gene>
<dbReference type="Proteomes" id="UP000031637">
    <property type="component" value="Chromosome"/>
</dbReference>
<dbReference type="Pfam" id="PF13460">
    <property type="entry name" value="NAD_binding_10"/>
    <property type="match status" value="1"/>
</dbReference>
<evidence type="ECO:0000313" key="3">
    <source>
        <dbReference type="Proteomes" id="UP000031637"/>
    </source>
</evidence>
<organism evidence="2 3">
    <name type="scientific">Sulfuritalea hydrogenivorans sk43H</name>
    <dbReference type="NCBI Taxonomy" id="1223802"/>
    <lineage>
        <taxon>Bacteria</taxon>
        <taxon>Pseudomonadati</taxon>
        <taxon>Pseudomonadota</taxon>
        <taxon>Betaproteobacteria</taxon>
        <taxon>Nitrosomonadales</taxon>
        <taxon>Sterolibacteriaceae</taxon>
        <taxon>Sulfuritalea</taxon>
    </lineage>
</organism>
<dbReference type="KEGG" id="shd:SUTH_03573"/>
<dbReference type="AlphaFoldDB" id="W0SNG0"/>
<evidence type="ECO:0000259" key="1">
    <source>
        <dbReference type="Pfam" id="PF13460"/>
    </source>
</evidence>
<accession>W0SNG0</accession>
<evidence type="ECO:0000313" key="2">
    <source>
        <dbReference type="EMBL" id="BAO31343.1"/>
    </source>
</evidence>
<dbReference type="RefSeq" id="WP_231851067.1">
    <property type="nucleotide sequence ID" value="NZ_AP012547.1"/>
</dbReference>
<name>W0SNG0_9PROT</name>
<dbReference type="PANTHER" id="PTHR12126:SF11">
    <property type="entry name" value="NADH DEHYDROGENASE [UBIQUINONE] 1 ALPHA SUBCOMPLEX SUBUNIT 9, MITOCHONDRIAL"/>
    <property type="match status" value="1"/>
</dbReference>
<protein>
    <submittedName>
        <fullName evidence="2">Nucleoside-diphosphate-sugar epimerase</fullName>
    </submittedName>
</protein>
<dbReference type="CDD" id="cd05271">
    <property type="entry name" value="NDUFA9_like_SDR_a"/>
    <property type="match status" value="1"/>
</dbReference>
<dbReference type="InterPro" id="IPR051207">
    <property type="entry name" value="ComplexI_NDUFA9_subunit"/>
</dbReference>
<dbReference type="PANTHER" id="PTHR12126">
    <property type="entry name" value="NADH-UBIQUINONE OXIDOREDUCTASE 39 KDA SUBUNIT-RELATED"/>
    <property type="match status" value="1"/>
</dbReference>
<keyword evidence="3" id="KW-1185">Reference proteome</keyword>
<feature type="domain" description="NAD(P)-binding" evidence="1">
    <location>
        <begin position="3"/>
        <end position="152"/>
    </location>
</feature>
<dbReference type="InterPro" id="IPR016040">
    <property type="entry name" value="NAD(P)-bd_dom"/>
</dbReference>
<dbReference type="SUPFAM" id="SSF51735">
    <property type="entry name" value="NAD(P)-binding Rossmann-fold domains"/>
    <property type="match status" value="1"/>
</dbReference>
<dbReference type="STRING" id="1223802.SUTH_03573"/>
<reference evidence="2 3" key="1">
    <citation type="journal article" date="2014" name="Syst. Appl. Microbiol.">
        <title>Complete genomes of freshwater sulfur oxidizers Sulfuricella denitrificans skB26 and Sulfuritalea hydrogenivorans sk43H: genetic insights into the sulfur oxidation pathway of betaproteobacteria.</title>
        <authorList>
            <person name="Watanabe T."/>
            <person name="Kojima H."/>
            <person name="Fukui M."/>
        </authorList>
    </citation>
    <scope>NUCLEOTIDE SEQUENCE [LARGE SCALE GENOMIC DNA]</scope>
    <source>
        <strain evidence="2">DSM22779</strain>
    </source>
</reference>
<proteinExistence type="predicted"/>
<dbReference type="GO" id="GO:0044877">
    <property type="term" value="F:protein-containing complex binding"/>
    <property type="evidence" value="ECO:0007669"/>
    <property type="project" value="TreeGrafter"/>
</dbReference>
<dbReference type="HOGENOM" id="CLU_007383_6_5_4"/>